<dbReference type="Proteomes" id="UP000001568">
    <property type="component" value="Chromosome 8"/>
</dbReference>
<name>A4S183_OSTLU</name>
<evidence type="ECO:0000256" key="7">
    <source>
        <dbReference type="ARBA" id="ARBA00023136"/>
    </source>
</evidence>
<feature type="non-terminal residue" evidence="9">
    <location>
        <position position="1"/>
    </location>
</feature>
<keyword evidence="3" id="KW-1003">Cell membrane</keyword>
<feature type="non-terminal residue" evidence="9">
    <location>
        <position position="98"/>
    </location>
</feature>
<dbReference type="RefSeq" id="XP_001419321.1">
    <property type="nucleotide sequence ID" value="XM_001419284.1"/>
</dbReference>
<evidence type="ECO:0000256" key="8">
    <source>
        <dbReference type="SAM" id="Phobius"/>
    </source>
</evidence>
<evidence type="ECO:0000256" key="1">
    <source>
        <dbReference type="ARBA" id="ARBA00004651"/>
    </source>
</evidence>
<dbReference type="InterPro" id="IPR044669">
    <property type="entry name" value="YneE/VCCN1/2-like"/>
</dbReference>
<dbReference type="OrthoDB" id="1368at2759"/>
<dbReference type="EMBL" id="CP000588">
    <property type="protein sequence ID" value="ABO97614.1"/>
    <property type="molecule type" value="Genomic_DNA"/>
</dbReference>
<dbReference type="PANTHER" id="PTHR33281:SF19">
    <property type="entry name" value="VOLTAGE-DEPENDENT ANION CHANNEL-FORMING PROTEIN YNEE"/>
    <property type="match status" value="1"/>
</dbReference>
<keyword evidence="4 8" id="KW-0812">Transmembrane</keyword>
<dbReference type="STRING" id="436017.A4S183"/>
<keyword evidence="10" id="KW-1185">Reference proteome</keyword>
<keyword evidence="5 8" id="KW-1133">Transmembrane helix</keyword>
<accession>A4S183</accession>
<feature type="transmembrane region" description="Helical" evidence="8">
    <location>
        <begin position="33"/>
        <end position="53"/>
    </location>
</feature>
<evidence type="ECO:0000256" key="4">
    <source>
        <dbReference type="ARBA" id="ARBA00022692"/>
    </source>
</evidence>
<evidence type="ECO:0000256" key="2">
    <source>
        <dbReference type="ARBA" id="ARBA00022448"/>
    </source>
</evidence>
<dbReference type="KEGG" id="olu:OSTLU_6486"/>
<keyword evidence="7 8" id="KW-0472">Membrane</keyword>
<keyword evidence="6" id="KW-0406">Ion transport</keyword>
<dbReference type="HOGENOM" id="CLU_2339736_0_0_1"/>
<dbReference type="PANTHER" id="PTHR33281">
    <property type="entry name" value="UPF0187 PROTEIN YNEE"/>
    <property type="match status" value="1"/>
</dbReference>
<comment type="subcellular location">
    <subcellularLocation>
        <location evidence="1">Cell membrane</location>
        <topology evidence="1">Multi-pass membrane protein</topology>
    </subcellularLocation>
</comment>
<protein>
    <submittedName>
        <fullName evidence="9">Uncharacterized protein</fullName>
    </submittedName>
</protein>
<dbReference type="Gramene" id="ABO97614">
    <property type="protein sequence ID" value="ABO97614"/>
    <property type="gene ID" value="OSTLU_6486"/>
</dbReference>
<proteinExistence type="predicted"/>
<evidence type="ECO:0000256" key="3">
    <source>
        <dbReference type="ARBA" id="ARBA00022475"/>
    </source>
</evidence>
<dbReference type="AlphaFoldDB" id="A4S183"/>
<evidence type="ECO:0000256" key="6">
    <source>
        <dbReference type="ARBA" id="ARBA00023065"/>
    </source>
</evidence>
<dbReference type="GeneID" id="5003268"/>
<keyword evidence="2" id="KW-0813">Transport</keyword>
<reference evidence="9 10" key="1">
    <citation type="journal article" date="2007" name="Proc. Natl. Acad. Sci. U.S.A.">
        <title>The tiny eukaryote Ostreococcus provides genomic insights into the paradox of plankton speciation.</title>
        <authorList>
            <person name="Palenik B."/>
            <person name="Grimwood J."/>
            <person name="Aerts A."/>
            <person name="Rouze P."/>
            <person name="Salamov A."/>
            <person name="Putnam N."/>
            <person name="Dupont C."/>
            <person name="Jorgensen R."/>
            <person name="Derelle E."/>
            <person name="Rombauts S."/>
            <person name="Zhou K."/>
            <person name="Otillar R."/>
            <person name="Merchant S.S."/>
            <person name="Podell S."/>
            <person name="Gaasterland T."/>
            <person name="Napoli C."/>
            <person name="Gendler K."/>
            <person name="Manuell A."/>
            <person name="Tai V."/>
            <person name="Vallon O."/>
            <person name="Piganeau G."/>
            <person name="Jancek S."/>
            <person name="Heijde M."/>
            <person name="Jabbari K."/>
            <person name="Bowler C."/>
            <person name="Lohr M."/>
            <person name="Robbens S."/>
            <person name="Werner G."/>
            <person name="Dubchak I."/>
            <person name="Pazour G.J."/>
            <person name="Ren Q."/>
            <person name="Paulsen I."/>
            <person name="Delwiche C."/>
            <person name="Schmutz J."/>
            <person name="Rokhsar D."/>
            <person name="Van de Peer Y."/>
            <person name="Moreau H."/>
            <person name="Grigoriev I.V."/>
        </authorList>
    </citation>
    <scope>NUCLEOTIDE SEQUENCE [LARGE SCALE GENOMIC DNA]</scope>
    <source>
        <strain evidence="9 10">CCE9901</strain>
    </source>
</reference>
<evidence type="ECO:0000313" key="10">
    <source>
        <dbReference type="Proteomes" id="UP000001568"/>
    </source>
</evidence>
<dbReference type="GO" id="GO:0005886">
    <property type="term" value="C:plasma membrane"/>
    <property type="evidence" value="ECO:0007669"/>
    <property type="project" value="UniProtKB-SubCell"/>
</dbReference>
<dbReference type="GO" id="GO:0005254">
    <property type="term" value="F:chloride channel activity"/>
    <property type="evidence" value="ECO:0007669"/>
    <property type="project" value="InterPro"/>
</dbReference>
<sequence length="98" mass="11170">NEQRLYRIYHDIDCILDAWTNCETIVSTPIPPFYMYSVYLLCYVFVLTSPLAFIHSYGVAVAVPVGLLTFVVCGIVRVSTEMMNPFKWSASSHEINEV</sequence>
<evidence type="ECO:0000256" key="5">
    <source>
        <dbReference type="ARBA" id="ARBA00022989"/>
    </source>
</evidence>
<organism evidence="9 10">
    <name type="scientific">Ostreococcus lucimarinus (strain CCE9901)</name>
    <dbReference type="NCBI Taxonomy" id="436017"/>
    <lineage>
        <taxon>Eukaryota</taxon>
        <taxon>Viridiplantae</taxon>
        <taxon>Chlorophyta</taxon>
        <taxon>Mamiellophyceae</taxon>
        <taxon>Mamiellales</taxon>
        <taxon>Bathycoccaceae</taxon>
        <taxon>Ostreococcus</taxon>
    </lineage>
</organism>
<feature type="transmembrane region" description="Helical" evidence="8">
    <location>
        <begin position="59"/>
        <end position="78"/>
    </location>
</feature>
<evidence type="ECO:0000313" key="9">
    <source>
        <dbReference type="EMBL" id="ABO97614.1"/>
    </source>
</evidence>
<gene>
    <name evidence="9" type="ORF">OSTLU_6486</name>
</gene>
<dbReference type="Pfam" id="PF25539">
    <property type="entry name" value="Bestrophin_2"/>
    <property type="match status" value="1"/>
</dbReference>